<accession>A0A4R6QLE3</accession>
<evidence type="ECO:0000256" key="1">
    <source>
        <dbReference type="SAM" id="Phobius"/>
    </source>
</evidence>
<evidence type="ECO:0000313" key="3">
    <source>
        <dbReference type="Proteomes" id="UP000295361"/>
    </source>
</evidence>
<feature type="transmembrane region" description="Helical" evidence="1">
    <location>
        <begin position="73"/>
        <end position="94"/>
    </location>
</feature>
<reference evidence="2 3" key="1">
    <citation type="submission" date="2019-03" db="EMBL/GenBank/DDBJ databases">
        <title>Genomic Encyclopedia of Type Strains, Phase IV (KMG-IV): sequencing the most valuable type-strain genomes for metagenomic binning, comparative biology and taxonomic classification.</title>
        <authorList>
            <person name="Goeker M."/>
        </authorList>
    </citation>
    <scope>NUCLEOTIDE SEQUENCE [LARGE SCALE GENOMIC DNA]</scope>
    <source>
        <strain evidence="2 3">DSM 16998</strain>
    </source>
</reference>
<feature type="transmembrane region" description="Helical" evidence="1">
    <location>
        <begin position="6"/>
        <end position="24"/>
    </location>
</feature>
<keyword evidence="1" id="KW-0472">Membrane</keyword>
<sequence length="160" mass="16551">MHGGIVGAWSAVPGLAAVVVLRMASLISHPYAYPLLEALHIVGIALLLGSLVLFELRVWGAAAELPAAPLARLALTLSLAGFGLAVATGLTMFGTQPGELIANRAFVLKMGLLMLAGLNAAAFHSRGGLAKMDGVARAQTLLSLGLWLAVIICGRWIAYV</sequence>
<dbReference type="AlphaFoldDB" id="A0A4R6QLE3"/>
<dbReference type="Proteomes" id="UP000295361">
    <property type="component" value="Unassembled WGS sequence"/>
</dbReference>
<keyword evidence="3" id="KW-1185">Reference proteome</keyword>
<feature type="transmembrane region" description="Helical" evidence="1">
    <location>
        <begin position="136"/>
        <end position="158"/>
    </location>
</feature>
<protein>
    <recommendedName>
        <fullName evidence="4">Copper resistance protein D</fullName>
    </recommendedName>
</protein>
<gene>
    <name evidence="2" type="ORF">DES47_103290</name>
</gene>
<dbReference type="EMBL" id="SNXS01000003">
    <property type="protein sequence ID" value="TDP71309.1"/>
    <property type="molecule type" value="Genomic_DNA"/>
</dbReference>
<evidence type="ECO:0008006" key="4">
    <source>
        <dbReference type="Google" id="ProtNLM"/>
    </source>
</evidence>
<evidence type="ECO:0000313" key="2">
    <source>
        <dbReference type="EMBL" id="TDP71309.1"/>
    </source>
</evidence>
<organism evidence="2 3">
    <name type="scientific">Roseateles toxinivorans</name>
    <dbReference type="NCBI Taxonomy" id="270368"/>
    <lineage>
        <taxon>Bacteria</taxon>
        <taxon>Pseudomonadati</taxon>
        <taxon>Pseudomonadota</taxon>
        <taxon>Betaproteobacteria</taxon>
        <taxon>Burkholderiales</taxon>
        <taxon>Sphaerotilaceae</taxon>
        <taxon>Roseateles</taxon>
    </lineage>
</organism>
<feature type="transmembrane region" description="Helical" evidence="1">
    <location>
        <begin position="106"/>
        <end position="124"/>
    </location>
</feature>
<dbReference type="InParanoid" id="A0A4R6QLE3"/>
<feature type="transmembrane region" description="Helical" evidence="1">
    <location>
        <begin position="31"/>
        <end position="53"/>
    </location>
</feature>
<comment type="caution">
    <text evidence="2">The sequence shown here is derived from an EMBL/GenBank/DDBJ whole genome shotgun (WGS) entry which is preliminary data.</text>
</comment>
<keyword evidence="1" id="KW-0812">Transmembrane</keyword>
<name>A0A4R6QLE3_9BURK</name>
<keyword evidence="1" id="KW-1133">Transmembrane helix</keyword>
<proteinExistence type="predicted"/>